<feature type="transmembrane region" description="Helical" evidence="1">
    <location>
        <begin position="469"/>
        <end position="490"/>
    </location>
</feature>
<feature type="domain" description="DUF112" evidence="2">
    <location>
        <begin position="18"/>
        <end position="435"/>
    </location>
</feature>
<evidence type="ECO:0000313" key="3">
    <source>
        <dbReference type="EMBL" id="MYM57292.1"/>
    </source>
</evidence>
<reference evidence="3 4" key="1">
    <citation type="submission" date="2020-01" db="EMBL/GenBank/DDBJ databases">
        <authorList>
            <person name="Chen S."/>
        </authorList>
    </citation>
    <scope>NUCLEOTIDE SEQUENCE [LARGE SCALE GENOMIC DNA]</scope>
    <source>
        <strain evidence="3 4">GS-10</strain>
    </source>
</reference>
<keyword evidence="4" id="KW-1185">Reference proteome</keyword>
<protein>
    <recommendedName>
        <fullName evidence="2">DUF112 domain-containing protein</fullName>
    </recommendedName>
</protein>
<feature type="transmembrane region" description="Helical" evidence="1">
    <location>
        <begin position="351"/>
        <end position="371"/>
    </location>
</feature>
<dbReference type="AlphaFoldDB" id="A0A6L8LVA2"/>
<dbReference type="Pfam" id="PF01970">
    <property type="entry name" value="TctA"/>
    <property type="match status" value="1"/>
</dbReference>
<keyword evidence="1" id="KW-0472">Membrane</keyword>
<dbReference type="InterPro" id="IPR002823">
    <property type="entry name" value="DUF112_TM"/>
</dbReference>
<proteinExistence type="predicted"/>
<evidence type="ECO:0000259" key="2">
    <source>
        <dbReference type="Pfam" id="PF01970"/>
    </source>
</evidence>
<dbReference type="PANTHER" id="PTHR35342">
    <property type="entry name" value="TRICARBOXYLIC TRANSPORT PROTEIN"/>
    <property type="match status" value="1"/>
</dbReference>
<feature type="transmembrane region" description="Helical" evidence="1">
    <location>
        <begin position="109"/>
        <end position="133"/>
    </location>
</feature>
<gene>
    <name evidence="3" type="ORF">GR167_18385</name>
</gene>
<feature type="transmembrane region" description="Helical" evidence="1">
    <location>
        <begin position="383"/>
        <end position="400"/>
    </location>
</feature>
<sequence length="548" mass="58962">MDLLLSGLDILARWDVVLALLTGSVGGVLIGAIPGVGPAVAIAILLPATFSMDPIVGLTVLLGIYGSSMYGGAIPAILINTPGTAVNALTTYDGFPMTTRGEARRAISLAYSASFFGGIFSVICLMLFSPVLAKVAPMFGSREIFLAALLGIILVVTAHRRQTLIAAALACFGIFINTIGLEPVKYSKRYTFDQSFLSGGIDLIVVVLGLFALSQAFFLLQGEDEKTRINRLKGGLFQGLRELARHPRVAGVSASFGVLMGMIPGVGEFTAQFMSYTYAQKTSKRPEDFGHGSSEGLIAAETANNAVPAAAMVPLLALGIPGEALTAMMLSVFYVHNVVPGPQLFQNQMDFVVALYLALLILNVMVLVFLLFATNQLIKVVKIPNRFLGVAILTLSFVGVYSLRNSVTDCVIAALFGVLGFILKRLSLPIVPIILGMVLGGIMEVKLRAGMARVKTFPDFFMDGRGDDASLRPIAVILFLLIIAVLALHVRRAWADHKELKEAKWSTKHSSTHIGAQLSRRRSFILAERGKKRRAERSMLSRRSTDKS</sequence>
<feature type="transmembrane region" description="Helical" evidence="1">
    <location>
        <begin position="139"/>
        <end position="157"/>
    </location>
</feature>
<keyword evidence="1" id="KW-1133">Transmembrane helix</keyword>
<comment type="caution">
    <text evidence="3">The sequence shown here is derived from an EMBL/GenBank/DDBJ whole genome shotgun (WGS) entry which is preliminary data.</text>
</comment>
<dbReference type="EMBL" id="WWEN01000010">
    <property type="protein sequence ID" value="MYM57292.1"/>
    <property type="molecule type" value="Genomic_DNA"/>
</dbReference>
<accession>A0A6L8LVA2</accession>
<evidence type="ECO:0000313" key="4">
    <source>
        <dbReference type="Proteomes" id="UP000479043"/>
    </source>
</evidence>
<feature type="transmembrane region" description="Helical" evidence="1">
    <location>
        <begin position="201"/>
        <end position="220"/>
    </location>
</feature>
<organism evidence="3 4">
    <name type="scientific">Thalassovita mangrovi</name>
    <dbReference type="NCBI Taxonomy" id="2692236"/>
    <lineage>
        <taxon>Bacteria</taxon>
        <taxon>Pseudomonadati</taxon>
        <taxon>Pseudomonadota</taxon>
        <taxon>Alphaproteobacteria</taxon>
        <taxon>Rhodobacterales</taxon>
        <taxon>Roseobacteraceae</taxon>
        <taxon>Thalassovita</taxon>
    </lineage>
</organism>
<keyword evidence="1" id="KW-0812">Transmembrane</keyword>
<dbReference type="RefSeq" id="WP_160975198.1">
    <property type="nucleotide sequence ID" value="NZ_WWEN01000010.1"/>
</dbReference>
<dbReference type="Proteomes" id="UP000479043">
    <property type="component" value="Unassembled WGS sequence"/>
</dbReference>
<evidence type="ECO:0000256" key="1">
    <source>
        <dbReference type="SAM" id="Phobius"/>
    </source>
</evidence>
<feature type="transmembrane region" description="Helical" evidence="1">
    <location>
        <begin position="406"/>
        <end position="423"/>
    </location>
</feature>
<feature type="transmembrane region" description="Helical" evidence="1">
    <location>
        <begin position="164"/>
        <end position="181"/>
    </location>
</feature>
<dbReference type="PANTHER" id="PTHR35342:SF5">
    <property type="entry name" value="TRICARBOXYLIC TRANSPORT PROTEIN"/>
    <property type="match status" value="1"/>
</dbReference>
<name>A0A6L8LVA2_9RHOB</name>
<feature type="transmembrane region" description="Helical" evidence="1">
    <location>
        <begin position="315"/>
        <end position="339"/>
    </location>
</feature>
<feature type="transmembrane region" description="Helical" evidence="1">
    <location>
        <begin position="12"/>
        <end position="33"/>
    </location>
</feature>